<dbReference type="EMBL" id="HBUF01147462">
    <property type="protein sequence ID" value="CAG6647526.1"/>
    <property type="molecule type" value="Transcribed_RNA"/>
</dbReference>
<organism evidence="1">
    <name type="scientific">Cacopsylla melanoneura</name>
    <dbReference type="NCBI Taxonomy" id="428564"/>
    <lineage>
        <taxon>Eukaryota</taxon>
        <taxon>Metazoa</taxon>
        <taxon>Ecdysozoa</taxon>
        <taxon>Arthropoda</taxon>
        <taxon>Hexapoda</taxon>
        <taxon>Insecta</taxon>
        <taxon>Pterygota</taxon>
        <taxon>Neoptera</taxon>
        <taxon>Paraneoptera</taxon>
        <taxon>Hemiptera</taxon>
        <taxon>Sternorrhyncha</taxon>
        <taxon>Psylloidea</taxon>
        <taxon>Psyllidae</taxon>
        <taxon>Psyllinae</taxon>
        <taxon>Cacopsylla</taxon>
    </lineage>
</organism>
<evidence type="ECO:0000313" key="1">
    <source>
        <dbReference type="EMBL" id="CAG6647526.1"/>
    </source>
</evidence>
<name>A0A8D8RBB9_9HEMI</name>
<reference evidence="1" key="1">
    <citation type="submission" date="2021-05" db="EMBL/GenBank/DDBJ databases">
        <authorList>
            <person name="Alioto T."/>
            <person name="Alioto T."/>
            <person name="Gomez Garrido J."/>
        </authorList>
    </citation>
    <scope>NUCLEOTIDE SEQUENCE</scope>
</reference>
<protein>
    <recommendedName>
        <fullName evidence="2">Transposase</fullName>
    </recommendedName>
</protein>
<sequence length="153" mass="18259">MENWRSVLDITRFFMKDDKSIINELIDKKLIKGLATRCYKCRVPQELRRHQSFKVNYGAFCKKCKRYSKLTKNTFFENTGVSYEIIMCILWCWCSHLSVQAAENMLNDVSHNTIVQYYRYFRRTFCKVTSSKNTLTNLCGERNSARTRSLKQY</sequence>
<evidence type="ECO:0008006" key="2">
    <source>
        <dbReference type="Google" id="ProtNLM"/>
    </source>
</evidence>
<accession>A0A8D8RBB9</accession>
<proteinExistence type="predicted"/>
<dbReference type="AlphaFoldDB" id="A0A8D8RBB9"/>